<dbReference type="Gene3D" id="3.20.20.450">
    <property type="entry name" value="EAL domain"/>
    <property type="match status" value="1"/>
</dbReference>
<dbReference type="Gene3D" id="3.30.70.270">
    <property type="match status" value="1"/>
</dbReference>
<dbReference type="SUPFAM" id="SSF141868">
    <property type="entry name" value="EAL domain-like"/>
    <property type="match status" value="1"/>
</dbReference>
<proteinExistence type="predicted"/>
<accession>A0ABS5EV59</accession>
<keyword evidence="4" id="KW-1185">Reference proteome</keyword>
<sequence length="406" mass="42788">MTLRRAWAVTSPASFSLPAWLGEGAARIGRDDITGLVDRRGFGMALTAAEALVAQHAWPGYAVLALDLDRFKAVNDRLGHAAGDLLLRAAASRIARGLRGGDLAARIGGDEFAVLLASPVTDEVAGAVASRLIDMLGHPFMLGGRTALIGASAGIARSDAAEQHGAALLRRADLALVQAKAEGRARWRAFDAGMQSRVAAHRTLENDLRDAVVRGELRLRYRPWHDAAGTLRGQEALLGWERPGHGLLQPADFLPLAEEAGLAGPIGAWMLATACRDAMRWSDTSLTLTVRVTQAQLLGSALVADATRALHASGLPPERLEIGVAEAALMRDADLALPQLRALREGRVRVALCDFGAGHGSLRLLRAFPFSRTTIDSGLAQALAGDPAGKALLHALTLMGGVQATD</sequence>
<evidence type="ECO:0000259" key="2">
    <source>
        <dbReference type="PROSITE" id="PS50887"/>
    </source>
</evidence>
<dbReference type="InterPro" id="IPR043128">
    <property type="entry name" value="Rev_trsase/Diguanyl_cyclase"/>
</dbReference>
<evidence type="ECO:0000259" key="1">
    <source>
        <dbReference type="PROSITE" id="PS50883"/>
    </source>
</evidence>
<dbReference type="Pfam" id="PF00563">
    <property type="entry name" value="EAL"/>
    <property type="match status" value="1"/>
</dbReference>
<dbReference type="SUPFAM" id="SSF55073">
    <property type="entry name" value="Nucleotide cyclase"/>
    <property type="match status" value="1"/>
</dbReference>
<evidence type="ECO:0000313" key="4">
    <source>
        <dbReference type="Proteomes" id="UP001196870"/>
    </source>
</evidence>
<reference evidence="4" key="1">
    <citation type="journal article" date="2021" name="Syst. Appl. Microbiol.">
        <title>Roseomonas hellenica sp. nov., isolated from roots of wild-growing Alkanna tinctoria.</title>
        <authorList>
            <person name="Rat A."/>
            <person name="Naranjo H.D."/>
            <person name="Lebbe L."/>
            <person name="Cnockaert M."/>
            <person name="Krigas N."/>
            <person name="Grigoriadou K."/>
            <person name="Maloupa E."/>
            <person name="Willems A."/>
        </authorList>
    </citation>
    <scope>NUCLEOTIDE SEQUENCE [LARGE SCALE GENOMIC DNA]</scope>
    <source>
        <strain evidence="4">LMG 31523</strain>
    </source>
</reference>
<dbReference type="EMBL" id="JAAGBB010000007">
    <property type="protein sequence ID" value="MBR0664186.1"/>
    <property type="molecule type" value="Genomic_DNA"/>
</dbReference>
<dbReference type="CDD" id="cd01948">
    <property type="entry name" value="EAL"/>
    <property type="match status" value="1"/>
</dbReference>
<dbReference type="Pfam" id="PF00990">
    <property type="entry name" value="GGDEF"/>
    <property type="match status" value="1"/>
</dbReference>
<dbReference type="PROSITE" id="PS50887">
    <property type="entry name" value="GGDEF"/>
    <property type="match status" value="1"/>
</dbReference>
<dbReference type="InterPro" id="IPR001633">
    <property type="entry name" value="EAL_dom"/>
</dbReference>
<dbReference type="SMART" id="SM00267">
    <property type="entry name" value="GGDEF"/>
    <property type="match status" value="1"/>
</dbReference>
<feature type="domain" description="EAL" evidence="1">
    <location>
        <begin position="201"/>
        <end position="406"/>
    </location>
</feature>
<organism evidence="3 4">
    <name type="scientific">Plastoroseomonas hellenica</name>
    <dbReference type="NCBI Taxonomy" id="2687306"/>
    <lineage>
        <taxon>Bacteria</taxon>
        <taxon>Pseudomonadati</taxon>
        <taxon>Pseudomonadota</taxon>
        <taxon>Alphaproteobacteria</taxon>
        <taxon>Acetobacterales</taxon>
        <taxon>Acetobacteraceae</taxon>
        <taxon>Plastoroseomonas</taxon>
    </lineage>
</organism>
<protein>
    <submittedName>
        <fullName evidence="3">EAL domain-containing protein</fullName>
    </submittedName>
</protein>
<evidence type="ECO:0000313" key="3">
    <source>
        <dbReference type="EMBL" id="MBR0664186.1"/>
    </source>
</evidence>
<feature type="domain" description="GGDEF" evidence="2">
    <location>
        <begin position="59"/>
        <end position="192"/>
    </location>
</feature>
<dbReference type="InterPro" id="IPR035919">
    <property type="entry name" value="EAL_sf"/>
</dbReference>
<dbReference type="NCBIfam" id="TIGR00254">
    <property type="entry name" value="GGDEF"/>
    <property type="match status" value="1"/>
</dbReference>
<dbReference type="RefSeq" id="WP_211851787.1">
    <property type="nucleotide sequence ID" value="NZ_JAAGBB010000007.1"/>
</dbReference>
<dbReference type="CDD" id="cd01949">
    <property type="entry name" value="GGDEF"/>
    <property type="match status" value="1"/>
</dbReference>
<comment type="caution">
    <text evidence="3">The sequence shown here is derived from an EMBL/GenBank/DDBJ whole genome shotgun (WGS) entry which is preliminary data.</text>
</comment>
<dbReference type="PANTHER" id="PTHR44757:SF2">
    <property type="entry name" value="BIOFILM ARCHITECTURE MAINTENANCE PROTEIN MBAA"/>
    <property type="match status" value="1"/>
</dbReference>
<name>A0ABS5EV59_9PROT</name>
<dbReference type="PROSITE" id="PS50883">
    <property type="entry name" value="EAL"/>
    <property type="match status" value="1"/>
</dbReference>
<dbReference type="PANTHER" id="PTHR44757">
    <property type="entry name" value="DIGUANYLATE CYCLASE DGCP"/>
    <property type="match status" value="1"/>
</dbReference>
<dbReference type="InterPro" id="IPR052155">
    <property type="entry name" value="Biofilm_reg_signaling"/>
</dbReference>
<dbReference type="InterPro" id="IPR000160">
    <property type="entry name" value="GGDEF_dom"/>
</dbReference>
<dbReference type="SMART" id="SM00052">
    <property type="entry name" value="EAL"/>
    <property type="match status" value="1"/>
</dbReference>
<gene>
    <name evidence="3" type="ORF">GXW71_07440</name>
</gene>
<dbReference type="InterPro" id="IPR029787">
    <property type="entry name" value="Nucleotide_cyclase"/>
</dbReference>
<dbReference type="Proteomes" id="UP001196870">
    <property type="component" value="Unassembled WGS sequence"/>
</dbReference>